<name>A0A421B4N4_9PSEU</name>
<evidence type="ECO:0000256" key="1">
    <source>
        <dbReference type="SAM" id="Phobius"/>
    </source>
</evidence>
<evidence type="ECO:0000313" key="2">
    <source>
        <dbReference type="EMBL" id="RLK59243.1"/>
    </source>
</evidence>
<organism evidence="2 3">
    <name type="scientific">Actinokineospora cianjurensis</name>
    <dbReference type="NCBI Taxonomy" id="585224"/>
    <lineage>
        <taxon>Bacteria</taxon>
        <taxon>Bacillati</taxon>
        <taxon>Actinomycetota</taxon>
        <taxon>Actinomycetes</taxon>
        <taxon>Pseudonocardiales</taxon>
        <taxon>Pseudonocardiaceae</taxon>
        <taxon>Actinokineospora</taxon>
    </lineage>
</organism>
<sequence length="54" mass="6467">MSGEWVFTTCVLAVIALVILWSIISGLRERARRARLPAWRRELEDLWDQRQREL</sequence>
<dbReference type="EMBL" id="RCDD01000002">
    <property type="protein sequence ID" value="RLK59243.1"/>
    <property type="molecule type" value="Genomic_DNA"/>
</dbReference>
<dbReference type="Proteomes" id="UP000282454">
    <property type="component" value="Unassembled WGS sequence"/>
</dbReference>
<reference evidence="2 3" key="1">
    <citation type="submission" date="2018-10" db="EMBL/GenBank/DDBJ databases">
        <title>Genomic Encyclopedia of Archaeal and Bacterial Type Strains, Phase II (KMG-II): from individual species to whole genera.</title>
        <authorList>
            <person name="Goeker M."/>
        </authorList>
    </citation>
    <scope>NUCLEOTIDE SEQUENCE [LARGE SCALE GENOMIC DNA]</scope>
    <source>
        <strain evidence="2 3">DSM 45657</strain>
    </source>
</reference>
<dbReference type="RefSeq" id="WP_170224436.1">
    <property type="nucleotide sequence ID" value="NZ_RCDD01000002.1"/>
</dbReference>
<feature type="transmembrane region" description="Helical" evidence="1">
    <location>
        <begin position="6"/>
        <end position="27"/>
    </location>
</feature>
<comment type="caution">
    <text evidence="2">The sequence shown here is derived from an EMBL/GenBank/DDBJ whole genome shotgun (WGS) entry which is preliminary data.</text>
</comment>
<keyword evidence="1" id="KW-1133">Transmembrane helix</keyword>
<dbReference type="AlphaFoldDB" id="A0A421B4N4"/>
<gene>
    <name evidence="2" type="ORF">CLV68_3727</name>
</gene>
<evidence type="ECO:0000313" key="3">
    <source>
        <dbReference type="Proteomes" id="UP000282454"/>
    </source>
</evidence>
<proteinExistence type="predicted"/>
<keyword evidence="3" id="KW-1185">Reference proteome</keyword>
<keyword evidence="1" id="KW-0472">Membrane</keyword>
<keyword evidence="1" id="KW-0812">Transmembrane</keyword>
<accession>A0A421B4N4</accession>
<protein>
    <submittedName>
        <fullName evidence="2">Uncharacterized protein</fullName>
    </submittedName>
</protein>